<dbReference type="InterPro" id="IPR002035">
    <property type="entry name" value="VWF_A"/>
</dbReference>
<organism evidence="4 5">
    <name type="scientific">Rotaria magnacalcarata</name>
    <dbReference type="NCBI Taxonomy" id="392030"/>
    <lineage>
        <taxon>Eukaryota</taxon>
        <taxon>Metazoa</taxon>
        <taxon>Spiralia</taxon>
        <taxon>Gnathifera</taxon>
        <taxon>Rotifera</taxon>
        <taxon>Eurotatoria</taxon>
        <taxon>Bdelloidea</taxon>
        <taxon>Philodinida</taxon>
        <taxon>Philodinidae</taxon>
        <taxon>Rotaria</taxon>
    </lineage>
</organism>
<keyword evidence="2" id="KW-1133">Transmembrane helix</keyword>
<evidence type="ECO:0000313" key="4">
    <source>
        <dbReference type="EMBL" id="CAF1194539.1"/>
    </source>
</evidence>
<feature type="compositionally biased region" description="Low complexity" evidence="1">
    <location>
        <begin position="338"/>
        <end position="352"/>
    </location>
</feature>
<dbReference type="GO" id="GO:0004842">
    <property type="term" value="F:ubiquitin-protein transferase activity"/>
    <property type="evidence" value="ECO:0007669"/>
    <property type="project" value="TreeGrafter"/>
</dbReference>
<comment type="caution">
    <text evidence="4">The sequence shown here is derived from an EMBL/GenBank/DDBJ whole genome shotgun (WGS) entry which is preliminary data.</text>
</comment>
<dbReference type="InterPro" id="IPR036465">
    <property type="entry name" value="vWFA_dom_sf"/>
</dbReference>
<feature type="compositionally biased region" description="Low complexity" evidence="1">
    <location>
        <begin position="265"/>
        <end position="279"/>
    </location>
</feature>
<feature type="compositionally biased region" description="Polar residues" evidence="1">
    <location>
        <begin position="442"/>
        <end position="459"/>
    </location>
</feature>
<dbReference type="Proteomes" id="UP000663855">
    <property type="component" value="Unassembled WGS sequence"/>
</dbReference>
<dbReference type="EMBL" id="CAJNOV010004971">
    <property type="protein sequence ID" value="CAF1194539.1"/>
    <property type="molecule type" value="Genomic_DNA"/>
</dbReference>
<dbReference type="GO" id="GO:0016567">
    <property type="term" value="P:protein ubiquitination"/>
    <property type="evidence" value="ECO:0007669"/>
    <property type="project" value="TreeGrafter"/>
</dbReference>
<feature type="compositionally biased region" description="Low complexity" evidence="1">
    <location>
        <begin position="316"/>
        <end position="329"/>
    </location>
</feature>
<evidence type="ECO:0000256" key="2">
    <source>
        <dbReference type="SAM" id="Phobius"/>
    </source>
</evidence>
<feature type="compositionally biased region" description="Polar residues" evidence="1">
    <location>
        <begin position="280"/>
        <end position="315"/>
    </location>
</feature>
<name>A0A814VXB6_9BILA</name>
<dbReference type="SUPFAM" id="SSF53300">
    <property type="entry name" value="vWA-like"/>
    <property type="match status" value="1"/>
</dbReference>
<dbReference type="GO" id="GO:0005634">
    <property type="term" value="C:nucleus"/>
    <property type="evidence" value="ECO:0007669"/>
    <property type="project" value="TreeGrafter"/>
</dbReference>
<accession>A0A814VXB6</accession>
<evidence type="ECO:0000256" key="1">
    <source>
        <dbReference type="SAM" id="MobiDB-lite"/>
    </source>
</evidence>
<protein>
    <recommendedName>
        <fullName evidence="3">VWFA domain-containing protein</fullName>
    </recommendedName>
</protein>
<dbReference type="PANTHER" id="PTHR45751:SF11">
    <property type="entry name" value="COPINE FAMILY PROTEIN 2"/>
    <property type="match status" value="1"/>
</dbReference>
<feature type="compositionally biased region" description="Low complexity" evidence="1">
    <location>
        <begin position="520"/>
        <end position="538"/>
    </location>
</feature>
<feature type="compositionally biased region" description="Basic and acidic residues" evidence="1">
    <location>
        <begin position="253"/>
        <end position="264"/>
    </location>
</feature>
<dbReference type="SMART" id="SM00327">
    <property type="entry name" value="VWA"/>
    <property type="match status" value="1"/>
</dbReference>
<dbReference type="Pfam" id="PF07002">
    <property type="entry name" value="Copine"/>
    <property type="match status" value="1"/>
</dbReference>
<proteinExistence type="predicted"/>
<feature type="domain" description="VWFA" evidence="3">
    <location>
        <begin position="670"/>
        <end position="830"/>
    </location>
</feature>
<dbReference type="InterPro" id="IPR052079">
    <property type="entry name" value="E3_ligase/Copine_domain"/>
</dbReference>
<feature type="compositionally biased region" description="Low complexity" evidence="1">
    <location>
        <begin position="212"/>
        <end position="229"/>
    </location>
</feature>
<evidence type="ECO:0000313" key="5">
    <source>
        <dbReference type="Proteomes" id="UP000663855"/>
    </source>
</evidence>
<gene>
    <name evidence="4" type="ORF">CJN711_LOCUS11690</name>
</gene>
<keyword evidence="2" id="KW-0812">Transmembrane</keyword>
<dbReference type="PANTHER" id="PTHR45751">
    <property type="entry name" value="COPINE FAMILY PROTEIN 1"/>
    <property type="match status" value="1"/>
</dbReference>
<feature type="transmembrane region" description="Helical" evidence="2">
    <location>
        <begin position="137"/>
        <end position="157"/>
    </location>
</feature>
<keyword evidence="2" id="KW-0472">Membrane</keyword>
<feature type="compositionally biased region" description="Polar residues" evidence="1">
    <location>
        <begin position="559"/>
        <end position="579"/>
    </location>
</feature>
<feature type="compositionally biased region" description="Polar residues" evidence="1">
    <location>
        <begin position="360"/>
        <end position="424"/>
    </location>
</feature>
<reference evidence="4" key="1">
    <citation type="submission" date="2021-02" db="EMBL/GenBank/DDBJ databases">
        <authorList>
            <person name="Nowell W R."/>
        </authorList>
    </citation>
    <scope>NUCLEOTIDE SEQUENCE</scope>
</reference>
<feature type="region of interest" description="Disordered" evidence="1">
    <location>
        <begin position="203"/>
        <end position="619"/>
    </location>
</feature>
<dbReference type="PROSITE" id="PS50234">
    <property type="entry name" value="VWFA"/>
    <property type="match status" value="1"/>
</dbReference>
<dbReference type="Gene3D" id="3.40.50.410">
    <property type="entry name" value="von Willebrand factor, type A domain"/>
    <property type="match status" value="1"/>
</dbReference>
<dbReference type="InterPro" id="IPR010734">
    <property type="entry name" value="Copine_C"/>
</dbReference>
<sequence>MKTYLKHSSEKSLTKVFYSTSNTPNNFPSRIDFRQRIVQPSIKEQQRLLSSSSLPRLQHVHSGKYGIRPIWPSDQSVCEQEQQTRKSSKNRWSSFASISSRSDRNQCARSKSDLQKKFILPSTSTLSYFTQEDGSKLALASVSLLLLLILIIIYIFYRRRCTKINGNKLNEHRRRQSVEDNLLNQESLEYCLPSVRKLPTFTEESSSKLHSSDSSNKTTSISNSINVTSLPTVTDDIESRNSPSTSLRQPKPSADHIDTIEKSLQKVSTEEQSTSSKTTLNEQSTPSKEQSTTLNQTSNEKQSTTSNLPSKVEQPTTSKSTSQEQSTTKNLPPKVEQPTTSKSPSKEPSATSNLPPEVEQPTTSKSPSKVISMLTSKSSSTEQSATPNLPSKVEQPTTPIVTSKVEQSTTSKSPSKEQSTTSNLPPKVEQPTTPKPPFKVAQPTTSNQTPKEKQSTAPTVSPKVEQLGTPKPPSKEQSTTPSIPSKVEQAAALKSTSKEQAAAPKSASKEQAAAPKSTSKEQAAAPKSASKAAAALKSTSKEQAAAPKSASKEQAAAPKSTSKEQAAAPKSTSKEQSITPNPPSKLEQSKALNLPPSAEQPVTSNSRRRSRFELDPKTSTAESSLVENVLCPPVIVRKVSATHDHVIKDDFASLDEIHNAIKEVGLDHSQLIFGIDYTISNLETGKTSFNGLSLHHIQDGLLNPYQSVITIVGRTLEKYDSDKLIPVFGFGDRSTLDRKIFPLRPDGSYCKGFRGVLEAYNEITPKVRMSGPTNFAPLIREAVRIVKKTGEYHILVIVADGQVTNERQTKDAIVEASNYPLSIVMIGVGDGPWDMMEEFDDSLPTRQFDNFQFVDYHSVFEASINTDSTFALRALMEIPSQYAQIKKLGLLNKKY</sequence>
<evidence type="ECO:0000259" key="3">
    <source>
        <dbReference type="PROSITE" id="PS50234"/>
    </source>
</evidence>
<dbReference type="AlphaFoldDB" id="A0A814VXB6"/>